<keyword evidence="2" id="KW-1185">Reference proteome</keyword>
<name>A0A8R7QW74_TRIUA</name>
<dbReference type="Gramene" id="TuG1812G0700001002.01.T01">
    <property type="protein sequence ID" value="TuG1812G0700001002.01.T01"/>
    <property type="gene ID" value="TuG1812G0700001002.01"/>
</dbReference>
<dbReference type="PANTHER" id="PTHR33605:SF5">
    <property type="entry name" value="EARLY NODULIN"/>
    <property type="match status" value="1"/>
</dbReference>
<reference evidence="1" key="2">
    <citation type="submission" date="2018-03" db="EMBL/GenBank/DDBJ databases">
        <title>The Triticum urartu genome reveals the dynamic nature of wheat genome evolution.</title>
        <authorList>
            <person name="Ling H."/>
            <person name="Ma B."/>
            <person name="Shi X."/>
            <person name="Liu H."/>
            <person name="Dong L."/>
            <person name="Sun H."/>
            <person name="Cao Y."/>
            <person name="Gao Q."/>
            <person name="Zheng S."/>
            <person name="Li Y."/>
            <person name="Yu Y."/>
            <person name="Du H."/>
            <person name="Qi M."/>
            <person name="Li Y."/>
            <person name="Yu H."/>
            <person name="Cui Y."/>
            <person name="Wang N."/>
            <person name="Chen C."/>
            <person name="Wu H."/>
            <person name="Zhao Y."/>
            <person name="Zhang J."/>
            <person name="Li Y."/>
            <person name="Zhou W."/>
            <person name="Zhang B."/>
            <person name="Hu W."/>
            <person name="Eijk M."/>
            <person name="Tang J."/>
            <person name="Witsenboer H."/>
            <person name="Zhao S."/>
            <person name="Li Z."/>
            <person name="Zhang A."/>
            <person name="Wang D."/>
            <person name="Liang C."/>
        </authorList>
    </citation>
    <scope>NUCLEOTIDE SEQUENCE [LARGE SCALE GENOMIC DNA]</scope>
    <source>
        <strain evidence="1">cv. G1812</strain>
    </source>
</reference>
<evidence type="ECO:0000313" key="2">
    <source>
        <dbReference type="Proteomes" id="UP000015106"/>
    </source>
</evidence>
<dbReference type="AlphaFoldDB" id="A0A8R7QW74"/>
<protein>
    <submittedName>
        <fullName evidence="1">Uncharacterized protein</fullName>
    </submittedName>
</protein>
<evidence type="ECO:0000313" key="1">
    <source>
        <dbReference type="EnsemblPlants" id="TuG1812G0700001002.01.T01"/>
    </source>
</evidence>
<accession>A0A8R7QW74</accession>
<reference evidence="2" key="1">
    <citation type="journal article" date="2013" name="Nature">
        <title>Draft genome of the wheat A-genome progenitor Triticum urartu.</title>
        <authorList>
            <person name="Ling H.Q."/>
            <person name="Zhao S."/>
            <person name="Liu D."/>
            <person name="Wang J."/>
            <person name="Sun H."/>
            <person name="Zhang C."/>
            <person name="Fan H."/>
            <person name="Li D."/>
            <person name="Dong L."/>
            <person name="Tao Y."/>
            <person name="Gao C."/>
            <person name="Wu H."/>
            <person name="Li Y."/>
            <person name="Cui Y."/>
            <person name="Guo X."/>
            <person name="Zheng S."/>
            <person name="Wang B."/>
            <person name="Yu K."/>
            <person name="Liang Q."/>
            <person name="Yang W."/>
            <person name="Lou X."/>
            <person name="Chen J."/>
            <person name="Feng M."/>
            <person name="Jian J."/>
            <person name="Zhang X."/>
            <person name="Luo G."/>
            <person name="Jiang Y."/>
            <person name="Liu J."/>
            <person name="Wang Z."/>
            <person name="Sha Y."/>
            <person name="Zhang B."/>
            <person name="Wu H."/>
            <person name="Tang D."/>
            <person name="Shen Q."/>
            <person name="Xue P."/>
            <person name="Zou S."/>
            <person name="Wang X."/>
            <person name="Liu X."/>
            <person name="Wang F."/>
            <person name="Yang Y."/>
            <person name="An X."/>
            <person name="Dong Z."/>
            <person name="Zhang K."/>
            <person name="Zhang X."/>
            <person name="Luo M.C."/>
            <person name="Dvorak J."/>
            <person name="Tong Y."/>
            <person name="Wang J."/>
            <person name="Yang H."/>
            <person name="Li Z."/>
            <person name="Wang D."/>
            <person name="Zhang A."/>
            <person name="Wang J."/>
        </authorList>
    </citation>
    <scope>NUCLEOTIDE SEQUENCE</scope>
    <source>
        <strain evidence="2">cv. G1812</strain>
    </source>
</reference>
<dbReference type="InterPro" id="IPR005050">
    <property type="entry name" value="Enod93"/>
</dbReference>
<reference evidence="1" key="3">
    <citation type="submission" date="2022-06" db="UniProtKB">
        <authorList>
            <consortium name="EnsemblPlants"/>
        </authorList>
    </citation>
    <scope>IDENTIFICATION</scope>
</reference>
<dbReference type="PANTHER" id="PTHR33605">
    <property type="entry name" value="EARLY NODULIN-93"/>
    <property type="match status" value="1"/>
</dbReference>
<dbReference type="EnsemblPlants" id="TuG1812G0700001002.01.T01">
    <property type="protein sequence ID" value="TuG1812G0700001002.01.T01"/>
    <property type="gene ID" value="TuG1812G0700001002.01"/>
</dbReference>
<proteinExistence type="predicted"/>
<sequence length="61" mass="6246">MSTVTRAYLDQRLAAAKRCSREGAMAGAKAAAVATVAAAVPTISTSLEATIHSARQVENTV</sequence>
<organism evidence="1 2">
    <name type="scientific">Triticum urartu</name>
    <name type="common">Red wild einkorn</name>
    <name type="synonym">Crithodium urartu</name>
    <dbReference type="NCBI Taxonomy" id="4572"/>
    <lineage>
        <taxon>Eukaryota</taxon>
        <taxon>Viridiplantae</taxon>
        <taxon>Streptophyta</taxon>
        <taxon>Embryophyta</taxon>
        <taxon>Tracheophyta</taxon>
        <taxon>Spermatophyta</taxon>
        <taxon>Magnoliopsida</taxon>
        <taxon>Liliopsida</taxon>
        <taxon>Poales</taxon>
        <taxon>Poaceae</taxon>
        <taxon>BOP clade</taxon>
        <taxon>Pooideae</taxon>
        <taxon>Triticodae</taxon>
        <taxon>Triticeae</taxon>
        <taxon>Triticinae</taxon>
        <taxon>Triticum</taxon>
    </lineage>
</organism>
<dbReference type="Proteomes" id="UP000015106">
    <property type="component" value="Chromosome 7"/>
</dbReference>
<dbReference type="Pfam" id="PF03386">
    <property type="entry name" value="ENOD93"/>
    <property type="match status" value="1"/>
</dbReference>